<organism evidence="2">
    <name type="scientific">Nothobranchius kadleci</name>
    <name type="common">African annual killifish</name>
    <dbReference type="NCBI Taxonomy" id="1051664"/>
    <lineage>
        <taxon>Eukaryota</taxon>
        <taxon>Metazoa</taxon>
        <taxon>Chordata</taxon>
        <taxon>Craniata</taxon>
        <taxon>Vertebrata</taxon>
        <taxon>Euteleostomi</taxon>
        <taxon>Actinopterygii</taxon>
        <taxon>Neopterygii</taxon>
        <taxon>Teleostei</taxon>
        <taxon>Neoteleostei</taxon>
        <taxon>Acanthomorphata</taxon>
        <taxon>Ovalentaria</taxon>
        <taxon>Atherinomorphae</taxon>
        <taxon>Cyprinodontiformes</taxon>
        <taxon>Nothobranchiidae</taxon>
        <taxon>Nothobranchius</taxon>
    </lineage>
</organism>
<dbReference type="AlphaFoldDB" id="A0A1A8BEC6"/>
<reference evidence="2" key="2">
    <citation type="submission" date="2016-06" db="EMBL/GenBank/DDBJ databases">
        <title>The genome of a short-lived fish provides insights into sex chromosome evolution and the genetic control of aging.</title>
        <authorList>
            <person name="Reichwald K."/>
            <person name="Felder M."/>
            <person name="Petzold A."/>
            <person name="Koch P."/>
            <person name="Groth M."/>
            <person name="Platzer M."/>
        </authorList>
    </citation>
    <scope>NUCLEOTIDE SEQUENCE</scope>
    <source>
        <tissue evidence="2">Brain</tissue>
    </source>
</reference>
<proteinExistence type="predicted"/>
<accession>A0A1A8BEC6</accession>
<feature type="compositionally biased region" description="Basic and acidic residues" evidence="1">
    <location>
        <begin position="34"/>
        <end position="43"/>
    </location>
</feature>
<protein>
    <submittedName>
        <fullName evidence="2">Solute carrier family 6 (Proline IMINO transporter), member 20</fullName>
    </submittedName>
</protein>
<gene>
    <name evidence="2" type="primary">SLC6A20</name>
</gene>
<feature type="region of interest" description="Disordered" evidence="1">
    <location>
        <begin position="18"/>
        <end position="43"/>
    </location>
</feature>
<feature type="non-terminal residue" evidence="2">
    <location>
        <position position="43"/>
    </location>
</feature>
<evidence type="ECO:0000313" key="2">
    <source>
        <dbReference type="EMBL" id="SBP64986.1"/>
    </source>
</evidence>
<reference evidence="2" key="1">
    <citation type="submission" date="2016-05" db="EMBL/GenBank/DDBJ databases">
        <authorList>
            <person name="Lavstsen T."/>
            <person name="Jespersen J.S."/>
        </authorList>
    </citation>
    <scope>NUCLEOTIDE SEQUENCE</scope>
    <source>
        <tissue evidence="2">Brain</tissue>
    </source>
</reference>
<feature type="non-terminal residue" evidence="2">
    <location>
        <position position="1"/>
    </location>
</feature>
<evidence type="ECO:0000256" key="1">
    <source>
        <dbReference type="SAM" id="MobiDB-lite"/>
    </source>
</evidence>
<name>A0A1A8BEC6_NOTKA</name>
<sequence length="43" mass="4970">SQSAVFPSLLFMSSVRREANKSKKSSSALLVQQRRQDWTEKRT</sequence>
<dbReference type="EMBL" id="HADZ01001045">
    <property type="protein sequence ID" value="SBP64986.1"/>
    <property type="molecule type" value="Transcribed_RNA"/>
</dbReference>